<dbReference type="InterPro" id="IPR000620">
    <property type="entry name" value="EamA_dom"/>
</dbReference>
<keyword evidence="5 6" id="KW-0472">Membrane</keyword>
<sequence>MSRHLRPAGRLFASLIGAAGVVLWATETMLVTLTTSIPPLQTVALAFLFAASMSPAVWLFTGAHPLEAFRQPLRVWVLTVVSLVGYHSCIYYATQQAPPAAAALLQSTTPLMIVLGSAFLPGERLRWWHVVGALLGFFGVMLLIDTGSEGGNGGSSFYYLALIGVAAGLWGLYSVVTRLLPDVPSSALGMFYGVSAFTAFAAHLLLETWVAPQTSEWLAIAGLGFFPMGLAIYFWDFGLKKGDIQALGAFSYVEPFIGAVIVAVFTGAALTLSLLWCGLLVITGAIIASASLWKKSQPPSLVAFPAGSGGDGWLAQVSSIQTETDLSEVTNRIVERLVEVGGDYEPGKHDREMPELLQAFRLVLQIADELHEPVLLPSKIQDLLLST</sequence>
<dbReference type="InterPro" id="IPR050638">
    <property type="entry name" value="AA-Vitamin_Transporters"/>
</dbReference>
<comment type="caution">
    <text evidence="8">The sequence shown here is derived from an EMBL/GenBank/DDBJ whole genome shotgun (WGS) entry which is preliminary data.</text>
</comment>
<evidence type="ECO:0000256" key="6">
    <source>
        <dbReference type="SAM" id="Phobius"/>
    </source>
</evidence>
<feature type="transmembrane region" description="Helical" evidence="6">
    <location>
        <begin position="273"/>
        <end position="293"/>
    </location>
</feature>
<keyword evidence="4 6" id="KW-1133">Transmembrane helix</keyword>
<feature type="transmembrane region" description="Helical" evidence="6">
    <location>
        <begin position="217"/>
        <end position="235"/>
    </location>
</feature>
<dbReference type="Gene3D" id="1.10.3730.20">
    <property type="match status" value="1"/>
</dbReference>
<comment type="similarity">
    <text evidence="2">Belongs to the EamA transporter family.</text>
</comment>
<organism evidence="8 9">
    <name type="scientific">Rhizobium deserti</name>
    <dbReference type="NCBI Taxonomy" id="2547961"/>
    <lineage>
        <taxon>Bacteria</taxon>
        <taxon>Pseudomonadati</taxon>
        <taxon>Pseudomonadota</taxon>
        <taxon>Alphaproteobacteria</taxon>
        <taxon>Hyphomicrobiales</taxon>
        <taxon>Rhizobiaceae</taxon>
        <taxon>Rhizobium/Agrobacterium group</taxon>
        <taxon>Rhizobium</taxon>
    </lineage>
</organism>
<proteinExistence type="inferred from homology"/>
<dbReference type="GO" id="GO:0016020">
    <property type="term" value="C:membrane"/>
    <property type="evidence" value="ECO:0007669"/>
    <property type="project" value="UniProtKB-SubCell"/>
</dbReference>
<evidence type="ECO:0000256" key="2">
    <source>
        <dbReference type="ARBA" id="ARBA00007362"/>
    </source>
</evidence>
<accession>A0A4V3APZ0</accession>
<feature type="transmembrane region" description="Helical" evidence="6">
    <location>
        <begin position="43"/>
        <end position="61"/>
    </location>
</feature>
<feature type="transmembrane region" description="Helical" evidence="6">
    <location>
        <begin position="73"/>
        <end position="94"/>
    </location>
</feature>
<dbReference type="AlphaFoldDB" id="A0A4V3APZ0"/>
<keyword evidence="3 6" id="KW-0812">Transmembrane</keyword>
<feature type="transmembrane region" description="Helical" evidence="6">
    <location>
        <begin position="188"/>
        <end position="205"/>
    </location>
</feature>
<evidence type="ECO:0000313" key="8">
    <source>
        <dbReference type="EMBL" id="TDK39680.1"/>
    </source>
</evidence>
<evidence type="ECO:0000256" key="1">
    <source>
        <dbReference type="ARBA" id="ARBA00004141"/>
    </source>
</evidence>
<dbReference type="InterPro" id="IPR037185">
    <property type="entry name" value="EmrE-like"/>
</dbReference>
<gene>
    <name evidence="8" type="ORF">E2F50_06140</name>
</gene>
<keyword evidence="9" id="KW-1185">Reference proteome</keyword>
<reference evidence="8 9" key="1">
    <citation type="submission" date="2019-03" db="EMBL/GenBank/DDBJ databases">
        <title>Rhizobium sp. nov., an bacterium isolated from biocrust in Mu Us Desert.</title>
        <authorList>
            <person name="Lixiong L."/>
        </authorList>
    </citation>
    <scope>NUCLEOTIDE SEQUENCE [LARGE SCALE GENOMIC DNA]</scope>
    <source>
        <strain evidence="8 9">SPY-1</strain>
    </source>
</reference>
<dbReference type="RefSeq" id="WP_133315126.1">
    <property type="nucleotide sequence ID" value="NZ_SMTL01000001.1"/>
</dbReference>
<protein>
    <submittedName>
        <fullName evidence="8">DMT family transporter</fullName>
    </submittedName>
</protein>
<dbReference type="Proteomes" id="UP000295238">
    <property type="component" value="Unassembled WGS sequence"/>
</dbReference>
<comment type="subcellular location">
    <subcellularLocation>
        <location evidence="1">Membrane</location>
        <topology evidence="1">Multi-pass membrane protein</topology>
    </subcellularLocation>
</comment>
<dbReference type="SUPFAM" id="SSF103481">
    <property type="entry name" value="Multidrug resistance efflux transporter EmrE"/>
    <property type="match status" value="2"/>
</dbReference>
<feature type="transmembrane region" description="Helical" evidence="6">
    <location>
        <begin position="127"/>
        <end position="144"/>
    </location>
</feature>
<evidence type="ECO:0000256" key="4">
    <source>
        <dbReference type="ARBA" id="ARBA00022989"/>
    </source>
</evidence>
<dbReference type="PANTHER" id="PTHR32322">
    <property type="entry name" value="INNER MEMBRANE TRANSPORTER"/>
    <property type="match status" value="1"/>
</dbReference>
<dbReference type="Pfam" id="PF00892">
    <property type="entry name" value="EamA"/>
    <property type="match status" value="2"/>
</dbReference>
<evidence type="ECO:0000313" key="9">
    <source>
        <dbReference type="Proteomes" id="UP000295238"/>
    </source>
</evidence>
<name>A0A4V3APZ0_9HYPH</name>
<evidence type="ECO:0000256" key="5">
    <source>
        <dbReference type="ARBA" id="ARBA00023136"/>
    </source>
</evidence>
<feature type="transmembrane region" description="Helical" evidence="6">
    <location>
        <begin position="156"/>
        <end position="176"/>
    </location>
</feature>
<evidence type="ECO:0000256" key="3">
    <source>
        <dbReference type="ARBA" id="ARBA00022692"/>
    </source>
</evidence>
<dbReference type="EMBL" id="SMTL01000001">
    <property type="protein sequence ID" value="TDK39680.1"/>
    <property type="molecule type" value="Genomic_DNA"/>
</dbReference>
<feature type="transmembrane region" description="Helical" evidence="6">
    <location>
        <begin position="12"/>
        <end position="37"/>
    </location>
</feature>
<evidence type="ECO:0000259" key="7">
    <source>
        <dbReference type="Pfam" id="PF00892"/>
    </source>
</evidence>
<feature type="domain" description="EamA" evidence="7">
    <location>
        <begin position="162"/>
        <end position="289"/>
    </location>
</feature>
<feature type="transmembrane region" description="Helical" evidence="6">
    <location>
        <begin position="247"/>
        <end position="267"/>
    </location>
</feature>
<dbReference type="PANTHER" id="PTHR32322:SF2">
    <property type="entry name" value="EAMA DOMAIN-CONTAINING PROTEIN"/>
    <property type="match status" value="1"/>
</dbReference>
<feature type="transmembrane region" description="Helical" evidence="6">
    <location>
        <begin position="100"/>
        <end position="120"/>
    </location>
</feature>
<feature type="domain" description="EamA" evidence="7">
    <location>
        <begin position="13"/>
        <end position="143"/>
    </location>
</feature>
<dbReference type="OrthoDB" id="9795732at2"/>